<evidence type="ECO:0000313" key="7">
    <source>
        <dbReference type="Proteomes" id="UP000317171"/>
    </source>
</evidence>
<dbReference type="InterPro" id="IPR010998">
    <property type="entry name" value="Integrase_recombinase_N"/>
</dbReference>
<sequence length="358" mass="41484">MARPNKLWYWKAQKTYCVTIDGKRHRLGKDKKAAQDEFYRLMLQSAPALSDSIAVILDDFLTWTLENREERTYKGYKDYCQSFVKEYPRLRVGELMPTHVTKWLANKKTWNGTTKRNAITAIQRGLNWAVKNRGLVSNPIKGMEKPEAKPRLQIISLDEFKEILKNTPDRNFRNLLRFCWECGCRPQEAKNLEAKHIEFEKHRFIYETKDSKGKKSARVVYLTEKAEVILRRILNPEGKLFLNTLGNPWTGYAVKCRFARLEEKIGKRYTQYAFRHTWVTRKLKGGVDSHIVATLAGHKDTNMIHKVYSAVSDDHEFLTEQARINPDVLIAQGQGIPVSSSRKTGKRKGKAQGHQAKS</sequence>
<dbReference type="InterPro" id="IPR011010">
    <property type="entry name" value="DNA_brk_join_enz"/>
</dbReference>
<dbReference type="CDD" id="cd00397">
    <property type="entry name" value="DNA_BRE_C"/>
    <property type="match status" value="1"/>
</dbReference>
<organism evidence="6 7">
    <name type="scientific">Gimesia alba</name>
    <dbReference type="NCBI Taxonomy" id="2527973"/>
    <lineage>
        <taxon>Bacteria</taxon>
        <taxon>Pseudomonadati</taxon>
        <taxon>Planctomycetota</taxon>
        <taxon>Planctomycetia</taxon>
        <taxon>Planctomycetales</taxon>
        <taxon>Planctomycetaceae</taxon>
        <taxon>Gimesia</taxon>
    </lineage>
</organism>
<evidence type="ECO:0000259" key="5">
    <source>
        <dbReference type="PROSITE" id="PS51898"/>
    </source>
</evidence>
<dbReference type="Pfam" id="PF00589">
    <property type="entry name" value="Phage_integrase"/>
    <property type="match status" value="1"/>
</dbReference>
<dbReference type="PROSITE" id="PS51898">
    <property type="entry name" value="TYR_RECOMBINASE"/>
    <property type="match status" value="1"/>
</dbReference>
<evidence type="ECO:0000256" key="2">
    <source>
        <dbReference type="ARBA" id="ARBA00023125"/>
    </source>
</evidence>
<feature type="compositionally biased region" description="Basic residues" evidence="4">
    <location>
        <begin position="343"/>
        <end position="358"/>
    </location>
</feature>
<evidence type="ECO:0000313" key="6">
    <source>
        <dbReference type="EMBL" id="QDT42567.1"/>
    </source>
</evidence>
<reference evidence="6 7" key="1">
    <citation type="submission" date="2019-02" db="EMBL/GenBank/DDBJ databases">
        <title>Deep-cultivation of Planctomycetes and their phenomic and genomic characterization uncovers novel biology.</title>
        <authorList>
            <person name="Wiegand S."/>
            <person name="Jogler M."/>
            <person name="Boedeker C."/>
            <person name="Pinto D."/>
            <person name="Vollmers J."/>
            <person name="Rivas-Marin E."/>
            <person name="Kohn T."/>
            <person name="Peeters S.H."/>
            <person name="Heuer A."/>
            <person name="Rast P."/>
            <person name="Oberbeckmann S."/>
            <person name="Bunk B."/>
            <person name="Jeske O."/>
            <person name="Meyerdierks A."/>
            <person name="Storesund J.E."/>
            <person name="Kallscheuer N."/>
            <person name="Luecker S."/>
            <person name="Lage O.M."/>
            <person name="Pohl T."/>
            <person name="Merkel B.J."/>
            <person name="Hornburger P."/>
            <person name="Mueller R.-W."/>
            <person name="Bruemmer F."/>
            <person name="Labrenz M."/>
            <person name="Spormann A.M."/>
            <person name="Op den Camp H."/>
            <person name="Overmann J."/>
            <person name="Amann R."/>
            <person name="Jetten M.S.M."/>
            <person name="Mascher T."/>
            <person name="Medema M.H."/>
            <person name="Devos D.P."/>
            <person name="Kaster A.-K."/>
            <person name="Ovreas L."/>
            <person name="Rohde M."/>
            <person name="Galperin M.Y."/>
            <person name="Jogler C."/>
        </authorList>
    </citation>
    <scope>NUCLEOTIDE SEQUENCE [LARGE SCALE GENOMIC DNA]</scope>
    <source>
        <strain evidence="6 7">Pan241w</strain>
    </source>
</reference>
<evidence type="ECO:0000256" key="3">
    <source>
        <dbReference type="ARBA" id="ARBA00023172"/>
    </source>
</evidence>
<keyword evidence="3" id="KW-0233">DNA recombination</keyword>
<dbReference type="Gene3D" id="1.10.150.130">
    <property type="match status" value="1"/>
</dbReference>
<dbReference type="InterPro" id="IPR050090">
    <property type="entry name" value="Tyrosine_recombinase_XerCD"/>
</dbReference>
<evidence type="ECO:0000256" key="4">
    <source>
        <dbReference type="SAM" id="MobiDB-lite"/>
    </source>
</evidence>
<keyword evidence="7" id="KW-1185">Reference proteome</keyword>
<dbReference type="GO" id="GO:0015074">
    <property type="term" value="P:DNA integration"/>
    <property type="evidence" value="ECO:0007669"/>
    <property type="project" value="InterPro"/>
</dbReference>
<dbReference type="InterPro" id="IPR013762">
    <property type="entry name" value="Integrase-like_cat_sf"/>
</dbReference>
<proteinExistence type="inferred from homology"/>
<dbReference type="OrthoDB" id="255290at2"/>
<dbReference type="Proteomes" id="UP000317171">
    <property type="component" value="Chromosome"/>
</dbReference>
<keyword evidence="2" id="KW-0238">DNA-binding</keyword>
<dbReference type="EMBL" id="CP036269">
    <property type="protein sequence ID" value="QDT42567.1"/>
    <property type="molecule type" value="Genomic_DNA"/>
</dbReference>
<protein>
    <submittedName>
        <fullName evidence="6">Tyrosine recombinase XerC</fullName>
    </submittedName>
</protein>
<dbReference type="PANTHER" id="PTHR30349:SF41">
    <property type="entry name" value="INTEGRASE_RECOMBINASE PROTEIN MJ0367-RELATED"/>
    <property type="match status" value="1"/>
</dbReference>
<dbReference type="InterPro" id="IPR002104">
    <property type="entry name" value="Integrase_catalytic"/>
</dbReference>
<accession>A0A517RFB4</accession>
<dbReference type="PANTHER" id="PTHR30349">
    <property type="entry name" value="PHAGE INTEGRASE-RELATED"/>
    <property type="match status" value="1"/>
</dbReference>
<dbReference type="KEGG" id="gaz:Pan241w_26520"/>
<dbReference type="AlphaFoldDB" id="A0A517RFB4"/>
<dbReference type="GO" id="GO:0006310">
    <property type="term" value="P:DNA recombination"/>
    <property type="evidence" value="ECO:0007669"/>
    <property type="project" value="UniProtKB-KW"/>
</dbReference>
<dbReference type="Gene3D" id="1.10.443.10">
    <property type="entry name" value="Intergrase catalytic core"/>
    <property type="match status" value="1"/>
</dbReference>
<feature type="domain" description="Tyr recombinase" evidence="5">
    <location>
        <begin position="150"/>
        <end position="323"/>
    </location>
</feature>
<dbReference type="RefSeq" id="WP_145216022.1">
    <property type="nucleotide sequence ID" value="NZ_CP036269.1"/>
</dbReference>
<dbReference type="GO" id="GO:0003677">
    <property type="term" value="F:DNA binding"/>
    <property type="evidence" value="ECO:0007669"/>
    <property type="project" value="UniProtKB-KW"/>
</dbReference>
<feature type="region of interest" description="Disordered" evidence="4">
    <location>
        <begin position="335"/>
        <end position="358"/>
    </location>
</feature>
<name>A0A517RFB4_9PLAN</name>
<comment type="similarity">
    <text evidence="1">Belongs to the 'phage' integrase family.</text>
</comment>
<gene>
    <name evidence="6" type="primary">xerC_4</name>
    <name evidence="6" type="ORF">Pan241w_26520</name>
</gene>
<dbReference type="SUPFAM" id="SSF56349">
    <property type="entry name" value="DNA breaking-rejoining enzymes"/>
    <property type="match status" value="1"/>
</dbReference>
<evidence type="ECO:0000256" key="1">
    <source>
        <dbReference type="ARBA" id="ARBA00008857"/>
    </source>
</evidence>